<evidence type="ECO:0000313" key="7">
    <source>
        <dbReference type="EMBL" id="EFO81183.1"/>
    </source>
</evidence>
<dbReference type="EMBL" id="ADVR01000023">
    <property type="protein sequence ID" value="EFO81183.1"/>
    <property type="molecule type" value="Genomic_DNA"/>
</dbReference>
<protein>
    <submittedName>
        <fullName evidence="7">Cytochrome C</fullName>
    </submittedName>
</protein>
<evidence type="ECO:0000256" key="2">
    <source>
        <dbReference type="ARBA" id="ARBA00022723"/>
    </source>
</evidence>
<dbReference type="Gene3D" id="1.10.760.10">
    <property type="entry name" value="Cytochrome c-like domain"/>
    <property type="match status" value="1"/>
</dbReference>
<dbReference type="PROSITE" id="PS51007">
    <property type="entry name" value="CYTC"/>
    <property type="match status" value="1"/>
</dbReference>
<keyword evidence="2 4" id="KW-0479">Metal-binding</keyword>
<accession>E1ICC9</accession>
<dbReference type="InterPro" id="IPR051459">
    <property type="entry name" value="Cytochrome_c-type_DH"/>
</dbReference>
<evidence type="ECO:0000256" key="4">
    <source>
        <dbReference type="PROSITE-ProRule" id="PRU00433"/>
    </source>
</evidence>
<evidence type="ECO:0000313" key="8">
    <source>
        <dbReference type="Proteomes" id="UP000054010"/>
    </source>
</evidence>
<evidence type="ECO:0000256" key="5">
    <source>
        <dbReference type="SAM" id="MobiDB-lite"/>
    </source>
</evidence>
<evidence type="ECO:0000259" key="6">
    <source>
        <dbReference type="PROSITE" id="PS51007"/>
    </source>
</evidence>
<dbReference type="STRING" id="765420.OSCT_0980"/>
<feature type="region of interest" description="Disordered" evidence="5">
    <location>
        <begin position="120"/>
        <end position="168"/>
    </location>
</feature>
<proteinExistence type="predicted"/>
<name>E1ICC9_9CHLR</name>
<dbReference type="GO" id="GO:0046872">
    <property type="term" value="F:metal ion binding"/>
    <property type="evidence" value="ECO:0007669"/>
    <property type="project" value="UniProtKB-KW"/>
</dbReference>
<keyword evidence="3 4" id="KW-0408">Iron</keyword>
<dbReference type="InterPro" id="IPR036909">
    <property type="entry name" value="Cyt_c-like_dom_sf"/>
</dbReference>
<dbReference type="GO" id="GO:0020037">
    <property type="term" value="F:heme binding"/>
    <property type="evidence" value="ECO:0007669"/>
    <property type="project" value="InterPro"/>
</dbReference>
<feature type="domain" description="Cytochrome c" evidence="6">
    <location>
        <begin position="14"/>
        <end position="116"/>
    </location>
</feature>
<dbReference type="AlphaFoldDB" id="E1ICC9"/>
<dbReference type="InterPro" id="IPR009056">
    <property type="entry name" value="Cyt_c-like_dom"/>
</dbReference>
<feature type="compositionally biased region" description="Pro residues" evidence="5">
    <location>
        <begin position="121"/>
        <end position="136"/>
    </location>
</feature>
<keyword evidence="1 4" id="KW-0349">Heme</keyword>
<dbReference type="SUPFAM" id="SSF46626">
    <property type="entry name" value="Cytochrome c"/>
    <property type="match status" value="2"/>
</dbReference>
<gene>
    <name evidence="7" type="ORF">OSCT_0980</name>
</gene>
<dbReference type="eggNOG" id="COG2010">
    <property type="taxonomic scope" value="Bacteria"/>
</dbReference>
<comment type="caution">
    <text evidence="7">The sequence shown here is derived from an EMBL/GenBank/DDBJ whole genome shotgun (WGS) entry which is preliminary data.</text>
</comment>
<dbReference type="PANTHER" id="PTHR35008">
    <property type="entry name" value="BLL4482 PROTEIN-RELATED"/>
    <property type="match status" value="1"/>
</dbReference>
<dbReference type="Proteomes" id="UP000054010">
    <property type="component" value="Unassembled WGS sequence"/>
</dbReference>
<dbReference type="PANTHER" id="PTHR35008:SF8">
    <property type="entry name" value="ALCOHOL DEHYDROGENASE CYTOCHROME C SUBUNIT"/>
    <property type="match status" value="1"/>
</dbReference>
<evidence type="ECO:0000256" key="1">
    <source>
        <dbReference type="ARBA" id="ARBA00022617"/>
    </source>
</evidence>
<evidence type="ECO:0000256" key="3">
    <source>
        <dbReference type="ARBA" id="ARBA00023004"/>
    </source>
</evidence>
<reference evidence="7 8" key="1">
    <citation type="journal article" date="2011" name="J. Bacteriol.">
        <title>Draft genome sequence of the anoxygenic filamentous phototrophic bacterium Oscillochloris trichoides subsp. DG-6.</title>
        <authorList>
            <person name="Kuznetsov B.B."/>
            <person name="Ivanovsky R.N."/>
            <person name="Keppen O.I."/>
            <person name="Sukhacheva M.V."/>
            <person name="Bumazhkin B.K."/>
            <person name="Patutina E.O."/>
            <person name="Beletsky A.V."/>
            <person name="Mardanov A.V."/>
            <person name="Baslerov R.V."/>
            <person name="Panteleeva A.N."/>
            <person name="Kolganova T.V."/>
            <person name="Ravin N.V."/>
            <person name="Skryabin K.G."/>
        </authorList>
    </citation>
    <scope>NUCLEOTIDE SEQUENCE [LARGE SCALE GENOMIC DNA]</scope>
    <source>
        <strain evidence="7 8">DG-6</strain>
    </source>
</reference>
<organism evidence="7 8">
    <name type="scientific">Oscillochloris trichoides DG-6</name>
    <dbReference type="NCBI Taxonomy" id="765420"/>
    <lineage>
        <taxon>Bacteria</taxon>
        <taxon>Bacillati</taxon>
        <taxon>Chloroflexota</taxon>
        <taxon>Chloroflexia</taxon>
        <taxon>Chloroflexales</taxon>
        <taxon>Chloroflexineae</taxon>
        <taxon>Oscillochloridaceae</taxon>
        <taxon>Oscillochloris</taxon>
    </lineage>
</organism>
<dbReference type="HOGENOM" id="CLU_959226_0_0_0"/>
<dbReference type="GO" id="GO:0009055">
    <property type="term" value="F:electron transfer activity"/>
    <property type="evidence" value="ECO:0007669"/>
    <property type="project" value="InterPro"/>
</dbReference>
<sequence length="290" mass="31851">MQVAPADVFVAAASQVEAGEYFIWLAGCNDCHTSAWESSGGTLPTSEWLTGGRRFNGAYGTTYASNLRLLPENMTAEEFVEMMRTRTTNPPMPWAHYSTLHENDLLAVYAYLESLGAKGDPAPPFVPPPAESPTPVPTSAEPTATPEVTPAPTATSVPEDQRPLPPSNAFIQAASPELAGEYFVWIGHCNACHTTDWKPTMPKSDWLTGGRRFNSAGGVAYASNLRLLPEQMTEEEFVQMMRTREEHLPMGWMNYHNLNEKDLVALYRFFVSLGPKGEPAPPYEPPPSSN</sequence>
<feature type="compositionally biased region" description="Low complexity" evidence="5">
    <location>
        <begin position="137"/>
        <end position="158"/>
    </location>
</feature>
<keyword evidence="8" id="KW-1185">Reference proteome</keyword>